<evidence type="ECO:0000256" key="1">
    <source>
        <dbReference type="SAM" id="SignalP"/>
    </source>
</evidence>
<keyword evidence="4" id="KW-1185">Reference proteome</keyword>
<reference evidence="3" key="3">
    <citation type="submission" date="2015-06" db="UniProtKB">
        <authorList>
            <consortium name="EnsemblMetazoa"/>
        </authorList>
    </citation>
    <scope>IDENTIFICATION</scope>
</reference>
<reference evidence="2 4" key="2">
    <citation type="journal article" date="2013" name="Nature">
        <title>Insights into bilaterian evolution from three spiralian genomes.</title>
        <authorList>
            <person name="Simakov O."/>
            <person name="Marletaz F."/>
            <person name="Cho S.J."/>
            <person name="Edsinger-Gonzales E."/>
            <person name="Havlak P."/>
            <person name="Hellsten U."/>
            <person name="Kuo D.H."/>
            <person name="Larsson T."/>
            <person name="Lv J."/>
            <person name="Arendt D."/>
            <person name="Savage R."/>
            <person name="Osoegawa K."/>
            <person name="de Jong P."/>
            <person name="Grimwood J."/>
            <person name="Chapman J.A."/>
            <person name="Shapiro H."/>
            <person name="Aerts A."/>
            <person name="Otillar R.P."/>
            <person name="Terry A.Y."/>
            <person name="Boore J.L."/>
            <person name="Grigoriev I.V."/>
            <person name="Lindberg D.R."/>
            <person name="Seaver E.C."/>
            <person name="Weisblat D.A."/>
            <person name="Putnam N.H."/>
            <person name="Rokhsar D.S."/>
        </authorList>
    </citation>
    <scope>NUCLEOTIDE SEQUENCE</scope>
    <source>
        <strain evidence="2 4">I ESC-2004</strain>
    </source>
</reference>
<organism evidence="2">
    <name type="scientific">Capitella teleta</name>
    <name type="common">Polychaete worm</name>
    <dbReference type="NCBI Taxonomy" id="283909"/>
    <lineage>
        <taxon>Eukaryota</taxon>
        <taxon>Metazoa</taxon>
        <taxon>Spiralia</taxon>
        <taxon>Lophotrochozoa</taxon>
        <taxon>Annelida</taxon>
        <taxon>Polychaeta</taxon>
        <taxon>Sedentaria</taxon>
        <taxon>Scolecida</taxon>
        <taxon>Capitellidae</taxon>
        <taxon>Capitella</taxon>
    </lineage>
</organism>
<keyword evidence="1" id="KW-0732">Signal</keyword>
<evidence type="ECO:0000313" key="4">
    <source>
        <dbReference type="Proteomes" id="UP000014760"/>
    </source>
</evidence>
<sequence length="130" mass="14496">MRRECNFKTIVGLLLLLVKACAPFQGAYFESFNDRAVSPSQSPFAVTERLKMVTWTDSFIGKRMLNNNLLAIKIDTPLGCRKSCESVSLSLSLDYVAASNACTCNFSNRETSPERYTPLVGAVYQELNCH</sequence>
<feature type="chain" id="PRO_5008787492" description="WSC domain-containing protein" evidence="1">
    <location>
        <begin position="21"/>
        <end position="130"/>
    </location>
</feature>
<protein>
    <recommendedName>
        <fullName evidence="5">WSC domain-containing protein</fullName>
    </recommendedName>
</protein>
<dbReference type="EnsemblMetazoa" id="CapteT186649">
    <property type="protein sequence ID" value="CapteP186649"/>
    <property type="gene ID" value="CapteG186649"/>
</dbReference>
<dbReference type="AlphaFoldDB" id="R7TY90"/>
<gene>
    <name evidence="2" type="ORF">CAPTEDRAFT_186649</name>
</gene>
<evidence type="ECO:0000313" key="2">
    <source>
        <dbReference type="EMBL" id="ELT95930.1"/>
    </source>
</evidence>
<evidence type="ECO:0000313" key="3">
    <source>
        <dbReference type="EnsemblMetazoa" id="CapteP186649"/>
    </source>
</evidence>
<dbReference type="EMBL" id="AMQN01002343">
    <property type="status" value="NOT_ANNOTATED_CDS"/>
    <property type="molecule type" value="Genomic_DNA"/>
</dbReference>
<proteinExistence type="predicted"/>
<feature type="signal peptide" evidence="1">
    <location>
        <begin position="1"/>
        <end position="20"/>
    </location>
</feature>
<evidence type="ECO:0008006" key="5">
    <source>
        <dbReference type="Google" id="ProtNLM"/>
    </source>
</evidence>
<accession>R7TY90</accession>
<name>R7TY90_CAPTE</name>
<dbReference type="EMBL" id="KB308962">
    <property type="protein sequence ID" value="ELT95930.1"/>
    <property type="molecule type" value="Genomic_DNA"/>
</dbReference>
<dbReference type="HOGENOM" id="CLU_1940105_0_0_1"/>
<reference evidence="4" key="1">
    <citation type="submission" date="2012-12" db="EMBL/GenBank/DDBJ databases">
        <authorList>
            <person name="Hellsten U."/>
            <person name="Grimwood J."/>
            <person name="Chapman J.A."/>
            <person name="Shapiro H."/>
            <person name="Aerts A."/>
            <person name="Otillar R.P."/>
            <person name="Terry A.Y."/>
            <person name="Boore J.L."/>
            <person name="Simakov O."/>
            <person name="Marletaz F."/>
            <person name="Cho S.-J."/>
            <person name="Edsinger-Gonzales E."/>
            <person name="Havlak P."/>
            <person name="Kuo D.-H."/>
            <person name="Larsson T."/>
            <person name="Lv J."/>
            <person name="Arendt D."/>
            <person name="Savage R."/>
            <person name="Osoegawa K."/>
            <person name="de Jong P."/>
            <person name="Lindberg D.R."/>
            <person name="Seaver E.C."/>
            <person name="Weisblat D.A."/>
            <person name="Putnam N.H."/>
            <person name="Grigoriev I.V."/>
            <person name="Rokhsar D.S."/>
        </authorList>
    </citation>
    <scope>NUCLEOTIDE SEQUENCE</scope>
    <source>
        <strain evidence="4">I ESC-2004</strain>
    </source>
</reference>
<dbReference type="Proteomes" id="UP000014760">
    <property type="component" value="Unassembled WGS sequence"/>
</dbReference>